<dbReference type="InterPro" id="IPR036291">
    <property type="entry name" value="NAD(P)-bd_dom_sf"/>
</dbReference>
<dbReference type="AlphaFoldDB" id="A0A1L1PRC0"/>
<dbReference type="InterPro" id="IPR013328">
    <property type="entry name" value="6PGD_dom2"/>
</dbReference>
<dbReference type="InterPro" id="IPR015815">
    <property type="entry name" value="HIBADH-related"/>
</dbReference>
<name>A0A1L1PRC0_HYDIT</name>
<evidence type="ECO:0000256" key="3">
    <source>
        <dbReference type="PIRSR" id="PIRSR000103-1"/>
    </source>
</evidence>
<evidence type="ECO:0000256" key="1">
    <source>
        <dbReference type="ARBA" id="ARBA00023002"/>
    </source>
</evidence>
<feature type="domain" description="3-hydroxyisobutyrate dehydrogenase-like NAD-binding" evidence="5">
    <location>
        <begin position="168"/>
        <end position="284"/>
    </location>
</feature>
<dbReference type="SUPFAM" id="SSF51735">
    <property type="entry name" value="NAD(P)-binding Rossmann-fold domains"/>
    <property type="match status" value="1"/>
</dbReference>
<feature type="domain" description="6-phosphogluconate dehydrogenase NADP-binding" evidence="4">
    <location>
        <begin position="5"/>
        <end position="162"/>
    </location>
</feature>
<dbReference type="PANTHER" id="PTHR43580">
    <property type="entry name" value="OXIDOREDUCTASE GLYR1-RELATED"/>
    <property type="match status" value="1"/>
</dbReference>
<evidence type="ECO:0000259" key="4">
    <source>
        <dbReference type="Pfam" id="PF03446"/>
    </source>
</evidence>
<feature type="active site" evidence="3">
    <location>
        <position position="171"/>
    </location>
</feature>
<dbReference type="GO" id="GO:0050661">
    <property type="term" value="F:NADP binding"/>
    <property type="evidence" value="ECO:0007669"/>
    <property type="project" value="InterPro"/>
</dbReference>
<dbReference type="PIRSF" id="PIRSF000103">
    <property type="entry name" value="HIBADH"/>
    <property type="match status" value="1"/>
</dbReference>
<reference evidence="7" key="2">
    <citation type="submission" date="2014-11" db="EMBL/GenBank/DDBJ databases">
        <title>Draft genome sequence of Hydrogenophaga intermedia S1.</title>
        <authorList>
            <person name="Gan H.M."/>
            <person name="Chew T.H."/>
            <person name="Stolz A."/>
        </authorList>
    </citation>
    <scope>NUCLEOTIDE SEQUENCE [LARGE SCALE GENOMIC DNA]</scope>
    <source>
        <strain evidence="7">S1</strain>
    </source>
</reference>
<dbReference type="RefSeq" id="WP_009520381.1">
    <property type="nucleotide sequence ID" value="NZ_CCAE010000016.1"/>
</dbReference>
<evidence type="ECO:0000313" key="7">
    <source>
        <dbReference type="Proteomes" id="UP000028878"/>
    </source>
</evidence>
<evidence type="ECO:0000256" key="2">
    <source>
        <dbReference type="ARBA" id="ARBA00023027"/>
    </source>
</evidence>
<dbReference type="Pfam" id="PF14833">
    <property type="entry name" value="NAD_binding_11"/>
    <property type="match status" value="1"/>
</dbReference>
<proteinExistence type="predicted"/>
<dbReference type="InterPro" id="IPR051265">
    <property type="entry name" value="HIBADH-related_NP60_sf"/>
</dbReference>
<accession>A0A1L1PRC0</accession>
<protein>
    <submittedName>
        <fullName evidence="6">Putative 3-hydroxyisobutyrate dehydrogenase</fullName>
    </submittedName>
</protein>
<keyword evidence="2" id="KW-0520">NAD</keyword>
<dbReference type="InterPro" id="IPR029154">
    <property type="entry name" value="HIBADH-like_NADP-bd"/>
</dbReference>
<dbReference type="InterPro" id="IPR008927">
    <property type="entry name" value="6-PGluconate_DH-like_C_sf"/>
</dbReference>
<dbReference type="Proteomes" id="UP000028878">
    <property type="component" value="Unassembled WGS sequence"/>
</dbReference>
<dbReference type="Gene3D" id="1.10.1040.10">
    <property type="entry name" value="N-(1-d-carboxylethyl)-l-norvaline Dehydrogenase, domain 2"/>
    <property type="match status" value="1"/>
</dbReference>
<dbReference type="PANTHER" id="PTHR43580:SF2">
    <property type="entry name" value="CYTOKINE-LIKE NUCLEAR FACTOR N-PAC"/>
    <property type="match status" value="1"/>
</dbReference>
<dbReference type="GO" id="GO:0051287">
    <property type="term" value="F:NAD binding"/>
    <property type="evidence" value="ECO:0007669"/>
    <property type="project" value="InterPro"/>
</dbReference>
<sequence length="307" mass="32670">MSQSLGWIGLGRMGEAMVKKLLQAGHGVKVWNRTRAKAEPLAEYGAQVVDSKLDLAGCDTVFTMVSTTDDLKQVLFGDGGVMTGAKKPRTVIDSSSISQEGSAQIREKLEGMGVAYLCAPVSGNAKVAKAGKLLVVASGPKALYDTNETYLAAMSRKTMWVGEGELARVWKIAHNTMFGVIIQSLCEITVLAEKAGIPRHVFLESINDSVLGSMYTRYKTPVLTKLSFEQVTFTPKLLLKDMDLGLGAGKAHGVPMPSAAATRESIARLVGRGHEDVDFAILLKETANDAGLTIAPLNVDVGDGLSS</sequence>
<dbReference type="Gene3D" id="3.40.50.720">
    <property type="entry name" value="NAD(P)-binding Rossmann-like Domain"/>
    <property type="match status" value="1"/>
</dbReference>
<dbReference type="SUPFAM" id="SSF48179">
    <property type="entry name" value="6-phosphogluconate dehydrogenase C-terminal domain-like"/>
    <property type="match status" value="1"/>
</dbReference>
<keyword evidence="1" id="KW-0560">Oxidoreductase</keyword>
<evidence type="ECO:0000259" key="5">
    <source>
        <dbReference type="Pfam" id="PF14833"/>
    </source>
</evidence>
<gene>
    <name evidence="6" type="ORF">BN948_02313</name>
</gene>
<reference evidence="7" key="1">
    <citation type="submission" date="2014-02" db="EMBL/GenBank/DDBJ databases">
        <authorList>
            <person name="Gan H."/>
        </authorList>
    </citation>
    <scope>NUCLEOTIDE SEQUENCE [LARGE SCALE GENOMIC DNA]</scope>
    <source>
        <strain evidence="7">S1</strain>
    </source>
</reference>
<dbReference type="EMBL" id="CCAE010000016">
    <property type="protein sequence ID" value="CDN87885.1"/>
    <property type="molecule type" value="Genomic_DNA"/>
</dbReference>
<dbReference type="Pfam" id="PF03446">
    <property type="entry name" value="NAD_binding_2"/>
    <property type="match status" value="1"/>
</dbReference>
<dbReference type="InterPro" id="IPR006115">
    <property type="entry name" value="6PGDH_NADP-bd"/>
</dbReference>
<dbReference type="GO" id="GO:0016491">
    <property type="term" value="F:oxidoreductase activity"/>
    <property type="evidence" value="ECO:0007669"/>
    <property type="project" value="UniProtKB-KW"/>
</dbReference>
<evidence type="ECO:0000313" key="6">
    <source>
        <dbReference type="EMBL" id="CDN87885.1"/>
    </source>
</evidence>
<keyword evidence="7" id="KW-1185">Reference proteome</keyword>
<organism evidence="6 7">
    <name type="scientific">Hydrogenophaga intermedia</name>
    <dbReference type="NCBI Taxonomy" id="65786"/>
    <lineage>
        <taxon>Bacteria</taxon>
        <taxon>Pseudomonadati</taxon>
        <taxon>Pseudomonadota</taxon>
        <taxon>Betaproteobacteria</taxon>
        <taxon>Burkholderiales</taxon>
        <taxon>Comamonadaceae</taxon>
        <taxon>Hydrogenophaga</taxon>
    </lineage>
</organism>